<dbReference type="EMBL" id="CP042425">
    <property type="protein sequence ID" value="QEL15472.1"/>
    <property type="molecule type" value="Genomic_DNA"/>
</dbReference>
<dbReference type="InterPro" id="IPR036278">
    <property type="entry name" value="Sialidase_sf"/>
</dbReference>
<keyword evidence="1" id="KW-0378">Hydrolase</keyword>
<dbReference type="Proteomes" id="UP000324974">
    <property type="component" value="Chromosome"/>
</dbReference>
<name>A0A5C1ACI1_9BACT</name>
<evidence type="ECO:0000313" key="1">
    <source>
        <dbReference type="EMBL" id="QEL15472.1"/>
    </source>
</evidence>
<dbReference type="RefSeq" id="WP_218575336.1">
    <property type="nucleotide sequence ID" value="NZ_CP042425.1"/>
</dbReference>
<gene>
    <name evidence="1" type="ORF">PX52LOC_02393</name>
</gene>
<proteinExistence type="predicted"/>
<sequence>MNDVINRRQMLGLSAGIAMSSVPRRASAADGAKYELRGVRKIWDSAPHNAFTDLARRGKEWFCVFREGKTHVSSDGALRVLTSKDGDAWESAARVTFDGGDLRDAKVTVTPAGKLMLCGAVAYPKGGKHGHQSLAWFSDDGRTWSAAVPVGDPDYWLWRVTWQKGAAYGVGYGTADGTTRGTARLYRSGDGKTFEAWVPGLFQGGYPNESSLVFRGDETGLCLLRRDGAPLTGQLGISKPPYKEWTWKDTGTRIGGPSLMELPNGRLVAVVRLYDGKVRTSVCTLDPSTGTVGEVLPLPSGGDCSYAGLVWHGDLLWISYYSSHEGKTSIYLAKVAIG</sequence>
<dbReference type="AlphaFoldDB" id="A0A5C1ACI1"/>
<reference evidence="2" key="1">
    <citation type="submission" date="2019-08" db="EMBL/GenBank/DDBJ databases">
        <title>Limnoglobus roseus gen. nov., sp. nov., a novel freshwater planctomycete with a giant genome from the family Gemmataceae.</title>
        <authorList>
            <person name="Kulichevskaya I.S."/>
            <person name="Naumoff D.G."/>
            <person name="Miroshnikov K."/>
            <person name="Ivanova A."/>
            <person name="Philippov D.A."/>
            <person name="Hakobyan A."/>
            <person name="Rijpstra I.C."/>
            <person name="Sinninghe Damste J.S."/>
            <person name="Liesack W."/>
            <person name="Dedysh S.N."/>
        </authorList>
    </citation>
    <scope>NUCLEOTIDE SEQUENCE [LARGE SCALE GENOMIC DNA]</scope>
    <source>
        <strain evidence="2">PX52</strain>
    </source>
</reference>
<dbReference type="GO" id="GO:0016787">
    <property type="term" value="F:hydrolase activity"/>
    <property type="evidence" value="ECO:0007669"/>
    <property type="project" value="UniProtKB-KW"/>
</dbReference>
<organism evidence="1 2">
    <name type="scientific">Limnoglobus roseus</name>
    <dbReference type="NCBI Taxonomy" id="2598579"/>
    <lineage>
        <taxon>Bacteria</taxon>
        <taxon>Pseudomonadati</taxon>
        <taxon>Planctomycetota</taxon>
        <taxon>Planctomycetia</taxon>
        <taxon>Gemmatales</taxon>
        <taxon>Gemmataceae</taxon>
        <taxon>Limnoglobus</taxon>
    </lineage>
</organism>
<protein>
    <submittedName>
        <fullName evidence="1">Putative beta-propeller-type glycoside hydrolase</fullName>
    </submittedName>
</protein>
<evidence type="ECO:0000313" key="2">
    <source>
        <dbReference type="Proteomes" id="UP000324974"/>
    </source>
</evidence>
<accession>A0A5C1ACI1</accession>
<dbReference type="SUPFAM" id="SSF50939">
    <property type="entry name" value="Sialidases"/>
    <property type="match status" value="1"/>
</dbReference>
<keyword evidence="2" id="KW-1185">Reference proteome</keyword>
<dbReference type="KEGG" id="lrs:PX52LOC_02393"/>
<dbReference type="Gene3D" id="2.120.10.10">
    <property type="match status" value="1"/>
</dbReference>